<evidence type="ECO:0000313" key="1">
    <source>
        <dbReference type="EMBL" id="CAF1871863.1"/>
    </source>
</evidence>
<reference evidence="1" key="1">
    <citation type="submission" date="2021-01" db="EMBL/GenBank/DDBJ databases">
        <authorList>
            <consortium name="Genoscope - CEA"/>
            <person name="William W."/>
        </authorList>
    </citation>
    <scope>NUCLEOTIDE SEQUENCE</scope>
</reference>
<proteinExistence type="predicted"/>
<organism evidence="1">
    <name type="scientific">Brassica napus</name>
    <name type="common">Rape</name>
    <dbReference type="NCBI Taxonomy" id="3708"/>
    <lineage>
        <taxon>Eukaryota</taxon>
        <taxon>Viridiplantae</taxon>
        <taxon>Streptophyta</taxon>
        <taxon>Embryophyta</taxon>
        <taxon>Tracheophyta</taxon>
        <taxon>Spermatophyta</taxon>
        <taxon>Magnoliopsida</taxon>
        <taxon>eudicotyledons</taxon>
        <taxon>Gunneridae</taxon>
        <taxon>Pentapetalae</taxon>
        <taxon>rosids</taxon>
        <taxon>malvids</taxon>
        <taxon>Brassicales</taxon>
        <taxon>Brassicaceae</taxon>
        <taxon>Brassiceae</taxon>
        <taxon>Brassica</taxon>
    </lineage>
</organism>
<dbReference type="Proteomes" id="UP001295469">
    <property type="component" value="Chromosome C04"/>
</dbReference>
<name>A0A816JS46_BRANA</name>
<sequence length="227" mass="26227">MVIRDIYSSMSRKHSTLTLTKRKLDTLGFHNSEFFGSSRQVKVKVLPGIKQLLLDNLRVATDCLRFFITQTMASAYNPIYTDVPEKDVFALHFLQTLSNLRTQNSFSSPDNKTSDRVKKIKKAAYILIPISSSKVKRNRTLEFVSTEMEAADLGTKTATLRAAYLKEGKRSVINTVNNLSNMVAWFTAGYVFKFGWEASALYKSKRKSDKLWEEYRRELERYHEERV</sequence>
<gene>
    <name evidence="1" type="ORF">DARMORV10_C04P70110.1</name>
</gene>
<accession>A0A816JS46</accession>
<dbReference type="AlphaFoldDB" id="A0A816JS46"/>
<dbReference type="EMBL" id="HG994368">
    <property type="protein sequence ID" value="CAF1871863.1"/>
    <property type="molecule type" value="Genomic_DNA"/>
</dbReference>
<protein>
    <submittedName>
        <fullName evidence="1">(rape) hypothetical protein</fullName>
    </submittedName>
</protein>